<dbReference type="PANTHER" id="PTHR24421:SF10">
    <property type="entry name" value="NITRATE_NITRITE SENSOR PROTEIN NARQ"/>
    <property type="match status" value="1"/>
</dbReference>
<dbReference type="RefSeq" id="WP_237445237.1">
    <property type="nucleotide sequence ID" value="NZ_CAKLPX010000003.1"/>
</dbReference>
<keyword evidence="8" id="KW-0902">Two-component regulatory system</keyword>
<gene>
    <name evidence="10" type="ORF">SIN8267_02688</name>
</gene>
<accession>A0ABM9AH63</accession>
<dbReference type="InterPro" id="IPR011712">
    <property type="entry name" value="Sig_transdc_His_kin_sub3_dim/P"/>
</dbReference>
<dbReference type="Pfam" id="PF02518">
    <property type="entry name" value="HATPase_c"/>
    <property type="match status" value="1"/>
</dbReference>
<dbReference type="InterPro" id="IPR036890">
    <property type="entry name" value="HATPase_C_sf"/>
</dbReference>
<evidence type="ECO:0000256" key="8">
    <source>
        <dbReference type="ARBA" id="ARBA00023012"/>
    </source>
</evidence>
<evidence type="ECO:0000256" key="1">
    <source>
        <dbReference type="ARBA" id="ARBA00000085"/>
    </source>
</evidence>
<keyword evidence="4" id="KW-0808">Transferase</keyword>
<evidence type="ECO:0000256" key="2">
    <source>
        <dbReference type="ARBA" id="ARBA00012438"/>
    </source>
</evidence>
<reference evidence="10" key="1">
    <citation type="submission" date="2021-12" db="EMBL/GenBank/DDBJ databases">
        <authorList>
            <person name="Rodrigo-Torres L."/>
            <person name="Arahal R. D."/>
            <person name="Lucena T."/>
        </authorList>
    </citation>
    <scope>NUCLEOTIDE SEQUENCE</scope>
    <source>
        <strain evidence="10">CECT 8267</strain>
    </source>
</reference>
<dbReference type="InterPro" id="IPR029016">
    <property type="entry name" value="GAF-like_dom_sf"/>
</dbReference>
<dbReference type="EC" id="2.7.13.3" evidence="2"/>
<dbReference type="SMART" id="SM00065">
    <property type="entry name" value="GAF"/>
    <property type="match status" value="1"/>
</dbReference>
<keyword evidence="6" id="KW-0418">Kinase</keyword>
<dbReference type="SUPFAM" id="SSF55874">
    <property type="entry name" value="ATPase domain of HSP90 chaperone/DNA topoisomerase II/histidine kinase"/>
    <property type="match status" value="1"/>
</dbReference>
<dbReference type="SUPFAM" id="SSF55781">
    <property type="entry name" value="GAF domain-like"/>
    <property type="match status" value="1"/>
</dbReference>
<evidence type="ECO:0000256" key="7">
    <source>
        <dbReference type="ARBA" id="ARBA00022840"/>
    </source>
</evidence>
<dbReference type="Pfam" id="PF01590">
    <property type="entry name" value="GAF"/>
    <property type="match status" value="1"/>
</dbReference>
<dbReference type="InterPro" id="IPR003018">
    <property type="entry name" value="GAF"/>
</dbReference>
<evidence type="ECO:0000256" key="6">
    <source>
        <dbReference type="ARBA" id="ARBA00022777"/>
    </source>
</evidence>
<keyword evidence="5" id="KW-0547">Nucleotide-binding</keyword>
<evidence type="ECO:0000313" key="10">
    <source>
        <dbReference type="EMBL" id="CAH0992555.1"/>
    </source>
</evidence>
<dbReference type="InterPro" id="IPR050482">
    <property type="entry name" value="Sensor_HK_TwoCompSys"/>
</dbReference>
<evidence type="ECO:0000259" key="9">
    <source>
        <dbReference type="PROSITE" id="PS50109"/>
    </source>
</evidence>
<dbReference type="Proteomes" id="UP000838100">
    <property type="component" value="Unassembled WGS sequence"/>
</dbReference>
<name>A0ABM9AH63_9GAMM</name>
<dbReference type="InterPro" id="IPR005467">
    <property type="entry name" value="His_kinase_dom"/>
</dbReference>
<dbReference type="Gene3D" id="3.30.450.40">
    <property type="match status" value="1"/>
</dbReference>
<dbReference type="EMBL" id="CAKLPX010000003">
    <property type="protein sequence ID" value="CAH0992555.1"/>
    <property type="molecule type" value="Genomic_DNA"/>
</dbReference>
<dbReference type="Gene3D" id="1.20.5.1930">
    <property type="match status" value="1"/>
</dbReference>
<comment type="catalytic activity">
    <reaction evidence="1">
        <text>ATP + protein L-histidine = ADP + protein N-phospho-L-histidine.</text>
        <dbReference type="EC" id="2.7.13.3"/>
    </reaction>
</comment>
<keyword evidence="11" id="KW-1185">Reference proteome</keyword>
<dbReference type="SMART" id="SM00387">
    <property type="entry name" value="HATPase_c"/>
    <property type="match status" value="1"/>
</dbReference>
<evidence type="ECO:0000313" key="11">
    <source>
        <dbReference type="Proteomes" id="UP000838100"/>
    </source>
</evidence>
<comment type="caution">
    <text evidence="10">The sequence shown here is derived from an EMBL/GenBank/DDBJ whole genome shotgun (WGS) entry which is preliminary data.</text>
</comment>
<dbReference type="PANTHER" id="PTHR24421">
    <property type="entry name" value="NITRATE/NITRITE SENSOR PROTEIN NARX-RELATED"/>
    <property type="match status" value="1"/>
</dbReference>
<dbReference type="Gene3D" id="3.30.565.10">
    <property type="entry name" value="Histidine kinase-like ATPase, C-terminal domain"/>
    <property type="match status" value="1"/>
</dbReference>
<sequence length="400" mass="44446">MTAPQVYPQLTNIEQLFARLTQNFLEAEFEQIIPNIEQALNELMLFSHADRLNMIRLTVDKKLEAAFMVARQGIDKPQTIKADANSVYLQHILAGKVIALDHEPVEITSKEEFDAMRMGGLTGHLVVPLEVRGEIWGAIAAARFGEHPGWDDALIQRVKSIGQFLASVYDRYKLWITTQEQQQKLALLSRHLMQSQEDERRLLARELHDNFSQRMALLSLNTGAIVDAIEHGEASLAPAQEVYHSVQQLAKDMQALSRSLHPAILEDLGLEAGLVAECRRVERLKPLTIHCFIDEIPSLNLDISLNIYRILQESLNNVLKHAPAATSILVTLAYTNQQLLFSVADDGQGIDGELSEKLGSLGLVSIAERAIQCGGAAEFLSPDDGGFEVVVTIPYVESVQ</sequence>
<dbReference type="InterPro" id="IPR003594">
    <property type="entry name" value="HATPase_dom"/>
</dbReference>
<dbReference type="Pfam" id="PF07730">
    <property type="entry name" value="HisKA_3"/>
    <property type="match status" value="1"/>
</dbReference>
<keyword evidence="7" id="KW-0067">ATP-binding</keyword>
<protein>
    <recommendedName>
        <fullName evidence="2">histidine kinase</fullName>
        <ecNumber evidence="2">2.7.13.3</ecNumber>
    </recommendedName>
</protein>
<dbReference type="CDD" id="cd16917">
    <property type="entry name" value="HATPase_UhpB-NarQ-NarX-like"/>
    <property type="match status" value="1"/>
</dbReference>
<evidence type="ECO:0000256" key="4">
    <source>
        <dbReference type="ARBA" id="ARBA00022679"/>
    </source>
</evidence>
<evidence type="ECO:0000256" key="5">
    <source>
        <dbReference type="ARBA" id="ARBA00022741"/>
    </source>
</evidence>
<dbReference type="PROSITE" id="PS50109">
    <property type="entry name" value="HIS_KIN"/>
    <property type="match status" value="1"/>
</dbReference>
<feature type="domain" description="Histidine kinase" evidence="9">
    <location>
        <begin position="307"/>
        <end position="397"/>
    </location>
</feature>
<evidence type="ECO:0000256" key="3">
    <source>
        <dbReference type="ARBA" id="ARBA00022553"/>
    </source>
</evidence>
<proteinExistence type="predicted"/>
<keyword evidence="3" id="KW-0597">Phosphoprotein</keyword>
<organism evidence="10 11">
    <name type="scientific">Sinobacterium norvegicum</name>
    <dbReference type="NCBI Taxonomy" id="1641715"/>
    <lineage>
        <taxon>Bacteria</taxon>
        <taxon>Pseudomonadati</taxon>
        <taxon>Pseudomonadota</taxon>
        <taxon>Gammaproteobacteria</taxon>
        <taxon>Cellvibrionales</taxon>
        <taxon>Spongiibacteraceae</taxon>
        <taxon>Sinobacterium</taxon>
    </lineage>
</organism>